<organism evidence="1 2">
    <name type="scientific">Austropuccinia psidii MF-1</name>
    <dbReference type="NCBI Taxonomy" id="1389203"/>
    <lineage>
        <taxon>Eukaryota</taxon>
        <taxon>Fungi</taxon>
        <taxon>Dikarya</taxon>
        <taxon>Basidiomycota</taxon>
        <taxon>Pucciniomycotina</taxon>
        <taxon>Pucciniomycetes</taxon>
        <taxon>Pucciniales</taxon>
        <taxon>Sphaerophragmiaceae</taxon>
        <taxon>Austropuccinia</taxon>
    </lineage>
</organism>
<evidence type="ECO:0000313" key="2">
    <source>
        <dbReference type="Proteomes" id="UP000765509"/>
    </source>
</evidence>
<comment type="caution">
    <text evidence="1">The sequence shown here is derived from an EMBL/GenBank/DDBJ whole genome shotgun (WGS) entry which is preliminary data.</text>
</comment>
<protein>
    <submittedName>
        <fullName evidence="1">Uncharacterized protein</fullName>
    </submittedName>
</protein>
<sequence length="68" mass="7758">MTARQICRSPCSGGRDWRLIGCDSCEDGRRASEKYHTRYRDADGQGTEAAIGFRYRQYFDELTASCLV</sequence>
<dbReference type="AlphaFoldDB" id="A0A9Q3GXH9"/>
<keyword evidence="2" id="KW-1185">Reference proteome</keyword>
<proteinExistence type="predicted"/>
<dbReference type="EMBL" id="AVOT02006664">
    <property type="protein sequence ID" value="MBW0482140.1"/>
    <property type="molecule type" value="Genomic_DNA"/>
</dbReference>
<dbReference type="Proteomes" id="UP000765509">
    <property type="component" value="Unassembled WGS sequence"/>
</dbReference>
<reference evidence="1" key="1">
    <citation type="submission" date="2021-03" db="EMBL/GenBank/DDBJ databases">
        <title>Draft genome sequence of rust myrtle Austropuccinia psidii MF-1, a brazilian biotype.</title>
        <authorList>
            <person name="Quecine M.C."/>
            <person name="Pachon D.M.R."/>
            <person name="Bonatelli M.L."/>
            <person name="Correr F.H."/>
            <person name="Franceschini L.M."/>
            <person name="Leite T.F."/>
            <person name="Margarido G.R.A."/>
            <person name="Almeida C.A."/>
            <person name="Ferrarezi J.A."/>
            <person name="Labate C.A."/>
        </authorList>
    </citation>
    <scope>NUCLEOTIDE SEQUENCE</scope>
    <source>
        <strain evidence="1">MF-1</strain>
    </source>
</reference>
<evidence type="ECO:0000313" key="1">
    <source>
        <dbReference type="EMBL" id="MBW0482140.1"/>
    </source>
</evidence>
<name>A0A9Q3GXH9_9BASI</name>
<gene>
    <name evidence="1" type="ORF">O181_021855</name>
</gene>
<accession>A0A9Q3GXH9</accession>